<evidence type="ECO:0000313" key="3">
    <source>
        <dbReference type="Proteomes" id="UP000053989"/>
    </source>
</evidence>
<protein>
    <submittedName>
        <fullName evidence="2">Uncharacterized protein</fullName>
    </submittedName>
</protein>
<dbReference type="Proteomes" id="UP000053989">
    <property type="component" value="Unassembled WGS sequence"/>
</dbReference>
<gene>
    <name evidence="2" type="ORF">SCLCIDRAFT_378269</name>
</gene>
<evidence type="ECO:0000313" key="2">
    <source>
        <dbReference type="EMBL" id="KIM54405.1"/>
    </source>
</evidence>
<feature type="region of interest" description="Disordered" evidence="1">
    <location>
        <begin position="17"/>
        <end position="44"/>
    </location>
</feature>
<dbReference type="EMBL" id="KN822155">
    <property type="protein sequence ID" value="KIM54405.1"/>
    <property type="molecule type" value="Genomic_DNA"/>
</dbReference>
<proteinExistence type="predicted"/>
<sequence>MAGKNLQVSTRWNKVTHSLAHCSNSKPRRSQLARTRKPQPSRPGPYVYSLAPLAVVVPPGFQSQYNMFWRPGLIFHPL</sequence>
<dbReference type="InParanoid" id="A0A0C3D0P5"/>
<reference evidence="2 3" key="1">
    <citation type="submission" date="2014-04" db="EMBL/GenBank/DDBJ databases">
        <authorList>
            <consortium name="DOE Joint Genome Institute"/>
            <person name="Kuo A."/>
            <person name="Kohler A."/>
            <person name="Nagy L.G."/>
            <person name="Floudas D."/>
            <person name="Copeland A."/>
            <person name="Barry K.W."/>
            <person name="Cichocki N."/>
            <person name="Veneault-Fourrey C."/>
            <person name="LaButti K."/>
            <person name="Lindquist E.A."/>
            <person name="Lipzen A."/>
            <person name="Lundell T."/>
            <person name="Morin E."/>
            <person name="Murat C."/>
            <person name="Sun H."/>
            <person name="Tunlid A."/>
            <person name="Henrissat B."/>
            <person name="Grigoriev I.V."/>
            <person name="Hibbett D.S."/>
            <person name="Martin F."/>
            <person name="Nordberg H.P."/>
            <person name="Cantor M.N."/>
            <person name="Hua S.X."/>
        </authorList>
    </citation>
    <scope>NUCLEOTIDE SEQUENCE [LARGE SCALE GENOMIC DNA]</scope>
    <source>
        <strain evidence="2 3">Foug A</strain>
    </source>
</reference>
<feature type="compositionally biased region" description="Basic residues" evidence="1">
    <location>
        <begin position="26"/>
        <end position="39"/>
    </location>
</feature>
<dbReference type="HOGENOM" id="CLU_2623414_0_0_1"/>
<dbReference type="AlphaFoldDB" id="A0A0C3D0P5"/>
<keyword evidence="3" id="KW-1185">Reference proteome</keyword>
<organism evidence="2 3">
    <name type="scientific">Scleroderma citrinum Foug A</name>
    <dbReference type="NCBI Taxonomy" id="1036808"/>
    <lineage>
        <taxon>Eukaryota</taxon>
        <taxon>Fungi</taxon>
        <taxon>Dikarya</taxon>
        <taxon>Basidiomycota</taxon>
        <taxon>Agaricomycotina</taxon>
        <taxon>Agaricomycetes</taxon>
        <taxon>Agaricomycetidae</taxon>
        <taxon>Boletales</taxon>
        <taxon>Sclerodermatineae</taxon>
        <taxon>Sclerodermataceae</taxon>
        <taxon>Scleroderma</taxon>
    </lineage>
</organism>
<name>A0A0C3D0P5_9AGAM</name>
<accession>A0A0C3D0P5</accession>
<evidence type="ECO:0000256" key="1">
    <source>
        <dbReference type="SAM" id="MobiDB-lite"/>
    </source>
</evidence>
<reference evidence="3" key="2">
    <citation type="submission" date="2015-01" db="EMBL/GenBank/DDBJ databases">
        <title>Evolutionary Origins and Diversification of the Mycorrhizal Mutualists.</title>
        <authorList>
            <consortium name="DOE Joint Genome Institute"/>
            <consortium name="Mycorrhizal Genomics Consortium"/>
            <person name="Kohler A."/>
            <person name="Kuo A."/>
            <person name="Nagy L.G."/>
            <person name="Floudas D."/>
            <person name="Copeland A."/>
            <person name="Barry K.W."/>
            <person name="Cichocki N."/>
            <person name="Veneault-Fourrey C."/>
            <person name="LaButti K."/>
            <person name="Lindquist E.A."/>
            <person name="Lipzen A."/>
            <person name="Lundell T."/>
            <person name="Morin E."/>
            <person name="Murat C."/>
            <person name="Riley R."/>
            <person name="Ohm R."/>
            <person name="Sun H."/>
            <person name="Tunlid A."/>
            <person name="Henrissat B."/>
            <person name="Grigoriev I.V."/>
            <person name="Hibbett D.S."/>
            <person name="Martin F."/>
        </authorList>
    </citation>
    <scope>NUCLEOTIDE SEQUENCE [LARGE SCALE GENOMIC DNA]</scope>
    <source>
        <strain evidence="3">Foug A</strain>
    </source>
</reference>